<dbReference type="InterPro" id="IPR052893">
    <property type="entry name" value="TCS_response_regulator"/>
</dbReference>
<dbReference type="Gene3D" id="3.40.50.2300">
    <property type="match status" value="1"/>
</dbReference>
<evidence type="ECO:0000313" key="3">
    <source>
        <dbReference type="EMBL" id="OQP58812.1"/>
    </source>
</evidence>
<dbReference type="PANTHER" id="PTHR44520:SF2">
    <property type="entry name" value="RESPONSE REGULATOR RCP1"/>
    <property type="match status" value="1"/>
</dbReference>
<evidence type="ECO:0000256" key="1">
    <source>
        <dbReference type="PROSITE-ProRule" id="PRU00169"/>
    </source>
</evidence>
<dbReference type="PANTHER" id="PTHR44520">
    <property type="entry name" value="RESPONSE REGULATOR RCP1-RELATED"/>
    <property type="match status" value="1"/>
</dbReference>
<dbReference type="Pfam" id="PF00072">
    <property type="entry name" value="Response_reg"/>
    <property type="match status" value="1"/>
</dbReference>
<protein>
    <recommendedName>
        <fullName evidence="2">Response regulatory domain-containing protein</fullName>
    </recommendedName>
</protein>
<sequence>MTILLIDDDADDRKLFFEATAEFDDTIKYVAAANAQEALSYLNDVDNVLPDFIFLDLRMPGVSGEQCLIEIKKDPRLAAVPVIIYTTSRDEKESARLKSLGAAHFMSKPVLPDDVFYMVSFVLGEKWN</sequence>
<name>A0A1V9FKE2_9BACT</name>
<dbReference type="PROSITE" id="PS50110">
    <property type="entry name" value="RESPONSE_REGULATORY"/>
    <property type="match status" value="1"/>
</dbReference>
<evidence type="ECO:0000313" key="4">
    <source>
        <dbReference type="Proteomes" id="UP000192276"/>
    </source>
</evidence>
<reference evidence="4" key="1">
    <citation type="submission" date="2016-04" db="EMBL/GenBank/DDBJ databases">
        <authorList>
            <person name="Chen L."/>
            <person name="Zhuang W."/>
            <person name="Wang G."/>
        </authorList>
    </citation>
    <scope>NUCLEOTIDE SEQUENCE [LARGE SCALE GENOMIC DNA]</scope>
    <source>
        <strain evidence="4">208</strain>
    </source>
</reference>
<dbReference type="GO" id="GO:0000160">
    <property type="term" value="P:phosphorelay signal transduction system"/>
    <property type="evidence" value="ECO:0007669"/>
    <property type="project" value="InterPro"/>
</dbReference>
<dbReference type="STRING" id="550983.A4R26_22890"/>
<dbReference type="InterPro" id="IPR001789">
    <property type="entry name" value="Sig_transdc_resp-reg_receiver"/>
</dbReference>
<dbReference type="Proteomes" id="UP000192276">
    <property type="component" value="Unassembled WGS sequence"/>
</dbReference>
<feature type="domain" description="Response regulatory" evidence="2">
    <location>
        <begin position="2"/>
        <end position="123"/>
    </location>
</feature>
<keyword evidence="1" id="KW-0597">Phosphoprotein</keyword>
<evidence type="ECO:0000259" key="2">
    <source>
        <dbReference type="PROSITE" id="PS50110"/>
    </source>
</evidence>
<proteinExistence type="predicted"/>
<gene>
    <name evidence="3" type="ORF">A4R26_22890</name>
</gene>
<keyword evidence="4" id="KW-1185">Reference proteome</keyword>
<feature type="modified residue" description="4-aspartylphosphate" evidence="1">
    <location>
        <position position="56"/>
    </location>
</feature>
<dbReference type="EMBL" id="LWBP01000187">
    <property type="protein sequence ID" value="OQP58812.1"/>
    <property type="molecule type" value="Genomic_DNA"/>
</dbReference>
<dbReference type="SMART" id="SM00448">
    <property type="entry name" value="REC"/>
    <property type="match status" value="1"/>
</dbReference>
<dbReference type="InterPro" id="IPR011006">
    <property type="entry name" value="CheY-like_superfamily"/>
</dbReference>
<organism evidence="3 4">
    <name type="scientific">Niastella populi</name>
    <dbReference type="NCBI Taxonomy" id="550983"/>
    <lineage>
        <taxon>Bacteria</taxon>
        <taxon>Pseudomonadati</taxon>
        <taxon>Bacteroidota</taxon>
        <taxon>Chitinophagia</taxon>
        <taxon>Chitinophagales</taxon>
        <taxon>Chitinophagaceae</taxon>
        <taxon>Niastella</taxon>
    </lineage>
</organism>
<dbReference type="OrthoDB" id="7631574at2"/>
<accession>A0A1V9FKE2</accession>
<dbReference type="SUPFAM" id="SSF52172">
    <property type="entry name" value="CheY-like"/>
    <property type="match status" value="1"/>
</dbReference>
<dbReference type="AlphaFoldDB" id="A0A1V9FKE2"/>
<comment type="caution">
    <text evidence="3">The sequence shown here is derived from an EMBL/GenBank/DDBJ whole genome shotgun (WGS) entry which is preliminary data.</text>
</comment>
<dbReference type="RefSeq" id="WP_081165302.1">
    <property type="nucleotide sequence ID" value="NZ_LWBP01000187.1"/>
</dbReference>